<dbReference type="RefSeq" id="WP_169667015.1">
    <property type="nucleotide sequence ID" value="NZ_CP076132.1"/>
</dbReference>
<dbReference type="Proteomes" id="UP000678679">
    <property type="component" value="Chromosome 1"/>
</dbReference>
<dbReference type="AlphaFoldDB" id="A0AAX1N4F5"/>
<sequence>MQKKIVFSVNGFSRRGTEVAIYDYAYFNETILGNTSYIIYSLENNAKHETHDDEVFKKFKTQFDDRMSGYSSHDDAQSIIDEIKPDCIYFLRAGKQDHELYNGYRNAIHVVFDYYKPYGDDYFYISEYLARKRGKFRSSYVPHIIHMPEVNTDLREKLGIPKDATVVGRYGGATTFDLTFVHEAITEAVQEDENLYILFANTNKFFDHPRVIHLDPIYTLEEKATFINTCDAYLHARSEGETFGLAIAEFHILGKNVLTSKSKKDNAHLDILGDECYLYHDKSSCKKLLFNAKSLPKKNYDVYKQFSPEKVMQIFNEVVIEEKQYLPTAQNLYQNFLKMIFQ</sequence>
<dbReference type="SUPFAM" id="SSF53756">
    <property type="entry name" value="UDP-Glycosyltransferase/glycogen phosphorylase"/>
    <property type="match status" value="1"/>
</dbReference>
<evidence type="ECO:0000313" key="2">
    <source>
        <dbReference type="Proteomes" id="UP000678679"/>
    </source>
</evidence>
<keyword evidence="2" id="KW-1185">Reference proteome</keyword>
<accession>A0AAX1N4F5</accession>
<reference evidence="1 2" key="1">
    <citation type="submission" date="2021-05" db="EMBL/GenBank/DDBJ databases">
        <title>Comparative genomic studies on the polysaccharide-degrading batcterial strains of the Flammeovirga genus.</title>
        <authorList>
            <person name="Zewei F."/>
            <person name="Zheng Z."/>
            <person name="Yu L."/>
            <person name="Ruyue G."/>
            <person name="Yanhong M."/>
            <person name="Yuanyuan C."/>
            <person name="Jingyan G."/>
            <person name="Wenjun H."/>
        </authorList>
    </citation>
    <scope>NUCLEOTIDE SEQUENCE [LARGE SCALE GENOMIC DNA]</scope>
    <source>
        <strain evidence="1 2">NBRC:100898</strain>
    </source>
</reference>
<proteinExistence type="predicted"/>
<evidence type="ECO:0000313" key="1">
    <source>
        <dbReference type="EMBL" id="QWG02395.1"/>
    </source>
</evidence>
<evidence type="ECO:0008006" key="3">
    <source>
        <dbReference type="Google" id="ProtNLM"/>
    </source>
</evidence>
<protein>
    <recommendedName>
        <fullName evidence="3">Glycosyl transferase family 1 domain-containing protein</fullName>
    </recommendedName>
</protein>
<name>A0AAX1N4F5_9BACT</name>
<dbReference type="KEGG" id="fya:KMW28_02080"/>
<organism evidence="1 2">
    <name type="scientific">Flammeovirga yaeyamensis</name>
    <dbReference type="NCBI Taxonomy" id="367791"/>
    <lineage>
        <taxon>Bacteria</taxon>
        <taxon>Pseudomonadati</taxon>
        <taxon>Bacteroidota</taxon>
        <taxon>Cytophagia</taxon>
        <taxon>Cytophagales</taxon>
        <taxon>Flammeovirgaceae</taxon>
        <taxon>Flammeovirga</taxon>
    </lineage>
</organism>
<dbReference type="Gene3D" id="3.40.50.2000">
    <property type="entry name" value="Glycogen Phosphorylase B"/>
    <property type="match status" value="1"/>
</dbReference>
<gene>
    <name evidence="1" type="ORF">KMW28_02080</name>
</gene>
<dbReference type="EMBL" id="CP076132">
    <property type="protein sequence ID" value="QWG02395.1"/>
    <property type="molecule type" value="Genomic_DNA"/>
</dbReference>